<feature type="compositionally biased region" description="Basic and acidic residues" evidence="2">
    <location>
        <begin position="58"/>
        <end position="71"/>
    </location>
</feature>
<feature type="compositionally biased region" description="Basic and acidic residues" evidence="2">
    <location>
        <begin position="84"/>
        <end position="99"/>
    </location>
</feature>
<dbReference type="InterPro" id="IPR001202">
    <property type="entry name" value="WW_dom"/>
</dbReference>
<evidence type="ECO:0000313" key="4">
    <source>
        <dbReference type="EMBL" id="CUG86631.1"/>
    </source>
</evidence>
<dbReference type="SUPFAM" id="SSF57850">
    <property type="entry name" value="RING/U-box"/>
    <property type="match status" value="1"/>
</dbReference>
<feature type="compositionally biased region" description="Polar residues" evidence="2">
    <location>
        <begin position="829"/>
        <end position="840"/>
    </location>
</feature>
<dbReference type="SMART" id="SM00504">
    <property type="entry name" value="Ubox"/>
    <property type="match status" value="1"/>
</dbReference>
<keyword evidence="5" id="KW-1185">Reference proteome</keyword>
<evidence type="ECO:0000313" key="5">
    <source>
        <dbReference type="Proteomes" id="UP000051952"/>
    </source>
</evidence>
<feature type="compositionally biased region" description="Low complexity" evidence="2">
    <location>
        <begin position="37"/>
        <end position="53"/>
    </location>
</feature>
<sequence length="1552" mass="170672">MASTNHRIYLPFRRDERTSTSSSTASSYSADEGRRQATTTATAAAAAAASSASHRYHNRSDGGAYHDHHDEVSDDDDDEDEDDAHQLSGREETERETEARVAFTSPPRRDLSHNGSRLPSQLNFDMHSAQQAVATAAVLSPHHHQHQQQSVRTDANTQRQFQLLPQQHQQQRTSQYREELTRLIEEQTAHLNRTPSNDDGRSDDEEEDDEDDEDDDNYEDNSGQAFQQQANPMGGARQFQAGASPRQAPPQQQQDAAALQQDELPPQQQQLMDLSGEEYEPTEQEIQEYCEWLGLDMATDKCLVWIAREALRAPLPENWTMCYTDEREVYYFNVRTGESIWDHPMDAYYKSLYKEEKIKLDRKRKKSRSFKGSLPVKPLAEFFSELSDTCGVGAIVLIDDDEGTTTTKGDEDTSVNNSFSQPPPPPWNDVPDALIDPIDFRVFLDPVVLPTSGRTVSRHTIINNTWRDPFTREYCENRRLVPNVDKRSEVDRWLQSMVQAFVQRMKGGTLSGLQRLAAILPFLLDRDEEACVRGQTIVLGWLLRQVEQDKVYQLELKKATEAAETAAAAVARQQQEQQQEQQQAQPPKVSPREGGASHRERGGGGGGCALASSSKRQSVTSSSNSTTGKAAAVASRSGSIVSKSLETLPLAAKSTTTPRSASVVPLCPATPPPSTSSVTTPPQRRRVLLDLFSNLSHEDVEQILLSLMTMSTSASREALLLLATYVPQLMQRGAVFGTFDDDVRFVLRISKKDLSELVQSADEAYARLCRDHEQQQKLQQSGSASLSSQPFPQHQLASPISNRDAAVDSPLTGMRAFPLTTNGGGPSSMHRTSSSGTLHDTTSDLRTRGGRTTQPSTDNIQDDDGIDAPMPIDFLSLLRVHAVSDSEKKLSLRWLLLLHTTPVDVLPEEAQHPFSTDLDLPSVARLVLCSYASKLLPVQQQQQPPSSLSSATSAHLPSTIVRSEFGDSSVYIAMLPRCQGWPQQIHALPDATLRSLMELCAVSNNDAEAQVRMLFDLMLHGSERCMDVVVRHATGIKASVVHVLQQQQGGQHASSSAQQQQRAEDVGNAIASSPADLLAAILIFHDLVSLEEIGIACSAHPTVALKVAYNLTPRLARSQWRPKHFHQTITSFASLVEEHREEAWRVIDRAGLHFFLRELSKKKNTAADVRAKIETLEASERQLEQSMTLARWGKFAKCLEQKRAMELKHVLDTRKNAKLAALKSIANQKPTTTTSSTMLPITTNSASPRGITTTVNTSALKQQPLKSMPTQQQPQQKPSPRTTLPKLSPRSAAVVTMDAPTTTLIELPPTSIEVRCAALVAAANTDAEHASKKQSEIIAQRASLLSQALVMLITVRLKPKQHRSGGATAAAVALQLQQQQQQQFQGSDSPGMGKGSSAAATQFVKSPPATRKAPTEIVMQSSRVGSSRQVTPRQPEFSDSVNSSSSGAPPPPPSAPAALPTLRTLRTPGGGAGLTTPPQQQMMLPLSSRRQMQQSSIISTSSSSVSTEQQQQFQQQHHQRLPSLIATSGGGGIFFLTSDSFFAYRRKISLNW</sequence>
<feature type="region of interest" description="Disordered" evidence="2">
    <location>
        <begin position="567"/>
        <end position="636"/>
    </location>
</feature>
<keyword evidence="1" id="KW-0175">Coiled coil</keyword>
<accession>A0A0S4J5B9</accession>
<feature type="compositionally biased region" description="Low complexity" evidence="2">
    <location>
        <begin position="1269"/>
        <end position="1283"/>
    </location>
</feature>
<name>A0A0S4J5B9_BODSA</name>
<dbReference type="Pfam" id="PF04564">
    <property type="entry name" value="U-box"/>
    <property type="match status" value="1"/>
</dbReference>
<dbReference type="EMBL" id="CYKH01001348">
    <property type="protein sequence ID" value="CUG86631.1"/>
    <property type="molecule type" value="Genomic_DNA"/>
</dbReference>
<feature type="coiled-coil region" evidence="1">
    <location>
        <begin position="1159"/>
        <end position="1186"/>
    </location>
</feature>
<dbReference type="InterPro" id="IPR053233">
    <property type="entry name" value="ABRA-related"/>
</dbReference>
<feature type="region of interest" description="Disordered" evidence="2">
    <location>
        <begin position="1231"/>
        <end position="1292"/>
    </location>
</feature>
<dbReference type="PANTHER" id="PTHR21715">
    <property type="entry name" value="RH04127P"/>
    <property type="match status" value="1"/>
</dbReference>
<dbReference type="InterPro" id="IPR003613">
    <property type="entry name" value="Ubox_domain"/>
</dbReference>
<feature type="compositionally biased region" description="Acidic residues" evidence="2">
    <location>
        <begin position="201"/>
        <end position="219"/>
    </location>
</feature>
<dbReference type="PANTHER" id="PTHR21715:SF0">
    <property type="entry name" value="RH04127P"/>
    <property type="match status" value="1"/>
</dbReference>
<dbReference type="Proteomes" id="UP000051952">
    <property type="component" value="Unassembled WGS sequence"/>
</dbReference>
<feature type="region of interest" description="Disordered" evidence="2">
    <location>
        <begin position="772"/>
        <end position="865"/>
    </location>
</feature>
<evidence type="ECO:0000259" key="3">
    <source>
        <dbReference type="PROSITE" id="PS50020"/>
    </source>
</evidence>
<dbReference type="Gene3D" id="3.30.40.10">
    <property type="entry name" value="Zinc/RING finger domain, C3HC4 (zinc finger)"/>
    <property type="match status" value="1"/>
</dbReference>
<dbReference type="Gene3D" id="3.30.1470.10">
    <property type="entry name" value="Photosystem I PsaD, reaction center subunit II"/>
    <property type="match status" value="1"/>
</dbReference>
<organism evidence="4 5">
    <name type="scientific">Bodo saltans</name>
    <name type="common">Flagellated protozoan</name>
    <dbReference type="NCBI Taxonomy" id="75058"/>
    <lineage>
        <taxon>Eukaryota</taxon>
        <taxon>Discoba</taxon>
        <taxon>Euglenozoa</taxon>
        <taxon>Kinetoplastea</taxon>
        <taxon>Metakinetoplastina</taxon>
        <taxon>Eubodonida</taxon>
        <taxon>Bodonidae</taxon>
        <taxon>Bodo</taxon>
    </lineage>
</organism>
<feature type="compositionally biased region" description="Low complexity" evidence="2">
    <location>
        <begin position="1231"/>
        <end position="1243"/>
    </location>
</feature>
<dbReference type="GO" id="GO:0016567">
    <property type="term" value="P:protein ubiquitination"/>
    <property type="evidence" value="ECO:0007669"/>
    <property type="project" value="InterPro"/>
</dbReference>
<feature type="non-terminal residue" evidence="4">
    <location>
        <position position="1552"/>
    </location>
</feature>
<feature type="compositionally biased region" description="Acidic residues" evidence="2">
    <location>
        <begin position="72"/>
        <end position="83"/>
    </location>
</feature>
<feature type="region of interest" description="Disordered" evidence="2">
    <location>
        <begin position="402"/>
        <end position="426"/>
    </location>
</feature>
<feature type="compositionally biased region" description="Polar residues" evidence="2">
    <location>
        <begin position="850"/>
        <end position="859"/>
    </location>
</feature>
<feature type="compositionally biased region" description="Low complexity" evidence="2">
    <location>
        <begin position="1456"/>
        <end position="1467"/>
    </location>
</feature>
<feature type="compositionally biased region" description="Polar residues" evidence="2">
    <location>
        <begin position="1244"/>
        <end position="1265"/>
    </location>
</feature>
<feature type="compositionally biased region" description="Low complexity" evidence="2">
    <location>
        <begin position="609"/>
        <end position="627"/>
    </location>
</feature>
<dbReference type="Pfam" id="PF00397">
    <property type="entry name" value="WW"/>
    <property type="match status" value="1"/>
</dbReference>
<feature type="compositionally biased region" description="Low complexity" evidence="2">
    <location>
        <begin position="240"/>
        <end position="260"/>
    </location>
</feature>
<dbReference type="VEuPathDB" id="TriTrypDB:BSAL_06775"/>
<proteinExistence type="predicted"/>
<feature type="compositionally biased region" description="Low complexity" evidence="2">
    <location>
        <begin position="776"/>
        <end position="789"/>
    </location>
</feature>
<feature type="compositionally biased region" description="Polar residues" evidence="2">
    <location>
        <begin position="790"/>
        <end position="801"/>
    </location>
</feature>
<feature type="compositionally biased region" description="Low complexity" evidence="2">
    <location>
        <begin position="19"/>
        <end position="30"/>
    </location>
</feature>
<feature type="domain" description="WW" evidence="3">
    <location>
        <begin position="313"/>
        <end position="346"/>
    </location>
</feature>
<dbReference type="OrthoDB" id="6344460at2759"/>
<dbReference type="InterPro" id="IPR013083">
    <property type="entry name" value="Znf_RING/FYVE/PHD"/>
</dbReference>
<gene>
    <name evidence="4" type="ORF">BSAL_06775</name>
</gene>
<feature type="compositionally biased region" description="Low complexity" evidence="2">
    <location>
        <begin position="1487"/>
        <end position="1516"/>
    </location>
</feature>
<dbReference type="SUPFAM" id="SSF51045">
    <property type="entry name" value="WW domain"/>
    <property type="match status" value="1"/>
</dbReference>
<feature type="region of interest" description="Disordered" evidence="2">
    <location>
        <begin position="187"/>
        <end position="260"/>
    </location>
</feature>
<dbReference type="CDD" id="cd00201">
    <property type="entry name" value="WW"/>
    <property type="match status" value="1"/>
</dbReference>
<feature type="region of interest" description="Disordered" evidence="2">
    <location>
        <begin position="652"/>
        <end position="682"/>
    </location>
</feature>
<feature type="compositionally biased region" description="Low complexity" evidence="2">
    <location>
        <begin position="567"/>
        <end position="585"/>
    </location>
</feature>
<dbReference type="InterPro" id="IPR036020">
    <property type="entry name" value="WW_dom_sf"/>
</dbReference>
<dbReference type="SMART" id="SM00456">
    <property type="entry name" value="WW"/>
    <property type="match status" value="1"/>
</dbReference>
<protein>
    <recommendedName>
        <fullName evidence="3">WW domain-containing protein</fullName>
    </recommendedName>
</protein>
<dbReference type="PROSITE" id="PS50020">
    <property type="entry name" value="WW_DOMAIN_2"/>
    <property type="match status" value="1"/>
</dbReference>
<feature type="compositionally biased region" description="Polar residues" evidence="2">
    <location>
        <begin position="1418"/>
        <end position="1442"/>
    </location>
</feature>
<feature type="region of interest" description="Disordered" evidence="2">
    <location>
        <begin position="1"/>
        <end position="121"/>
    </location>
</feature>
<feature type="region of interest" description="Disordered" evidence="2">
    <location>
        <begin position="1381"/>
        <end position="1519"/>
    </location>
</feature>
<reference evidence="5" key="1">
    <citation type="submission" date="2015-09" db="EMBL/GenBank/DDBJ databases">
        <authorList>
            <consortium name="Pathogen Informatics"/>
        </authorList>
    </citation>
    <scope>NUCLEOTIDE SEQUENCE [LARGE SCALE GENOMIC DNA]</scope>
    <source>
        <strain evidence="5">Lake Konstanz</strain>
    </source>
</reference>
<dbReference type="GO" id="GO:0004842">
    <property type="term" value="F:ubiquitin-protein transferase activity"/>
    <property type="evidence" value="ECO:0007669"/>
    <property type="project" value="InterPro"/>
</dbReference>
<evidence type="ECO:0000256" key="1">
    <source>
        <dbReference type="SAM" id="Coils"/>
    </source>
</evidence>
<evidence type="ECO:0000256" key="2">
    <source>
        <dbReference type="SAM" id="MobiDB-lite"/>
    </source>
</evidence>
<feature type="region of interest" description="Disordered" evidence="2">
    <location>
        <begin position="136"/>
        <end position="156"/>
    </location>
</feature>